<dbReference type="InterPro" id="IPR011051">
    <property type="entry name" value="RmlC_Cupin_sf"/>
</dbReference>
<keyword evidence="1" id="KW-0472">Membrane</keyword>
<proteinExistence type="predicted"/>
<reference evidence="3" key="1">
    <citation type="submission" date="2021-10" db="EMBL/GenBank/DDBJ databases">
        <title>De novo Genome Assembly of Clathrus columnatus (Basidiomycota, Fungi) Using Illumina and Nanopore Sequence Data.</title>
        <authorList>
            <person name="Ogiso-Tanaka E."/>
            <person name="Itagaki H."/>
            <person name="Hosoya T."/>
            <person name="Hosaka K."/>
        </authorList>
    </citation>
    <scope>NUCLEOTIDE SEQUENCE</scope>
    <source>
        <strain evidence="3">MO-923</strain>
    </source>
</reference>
<keyword evidence="4" id="KW-1185">Reference proteome</keyword>
<feature type="domain" description="Cupin type-1" evidence="2">
    <location>
        <begin position="47"/>
        <end position="190"/>
    </location>
</feature>
<evidence type="ECO:0000256" key="1">
    <source>
        <dbReference type="SAM" id="Phobius"/>
    </source>
</evidence>
<dbReference type="InterPro" id="IPR014710">
    <property type="entry name" value="RmlC-like_jellyroll"/>
</dbReference>
<dbReference type="SMART" id="SM00835">
    <property type="entry name" value="Cupin_1"/>
    <property type="match status" value="1"/>
</dbReference>
<feature type="transmembrane region" description="Helical" evidence="1">
    <location>
        <begin position="296"/>
        <end position="318"/>
    </location>
</feature>
<sequence length="331" mass="35879">MSFDTTENNRNNDLQVAKILSDSTDREQVQDLLAAYGPDAFLFDTTKAVNRTGPGGFAYFAQAETWPALNYKNADIGLVVTVLGPCGLNTMHTHRTTEMQINVGPGTIESMFIELNGLQVVNNTKPPGTVTIFPEGSIHMEMNTECVPTTFFSAFPDKDFGRIDMAQIVNFGSEILNATFFGLGTEGLLATGVDQGSVLRGPAECRQRCGLPDDYDFASMYPNLGYFTPDWFNTTTLYSSLNIPGAASNTQPPPSTNGSSTIARRHVKDLSTEETSAGSSIAHAYLTLSDNPLQPVVVGLTFSTVVLLAALLLALFGFGRRKSHYLEADKF</sequence>
<dbReference type="InterPro" id="IPR006045">
    <property type="entry name" value="Cupin_1"/>
</dbReference>
<name>A0AAV5AI13_9AGAM</name>
<keyword evidence="1" id="KW-0812">Transmembrane</keyword>
<evidence type="ECO:0000313" key="4">
    <source>
        <dbReference type="Proteomes" id="UP001050691"/>
    </source>
</evidence>
<dbReference type="AlphaFoldDB" id="A0AAV5AI13"/>
<dbReference type="SUPFAM" id="SSF51182">
    <property type="entry name" value="RmlC-like cupins"/>
    <property type="match status" value="1"/>
</dbReference>
<dbReference type="EMBL" id="BPWL01000009">
    <property type="protein sequence ID" value="GJJ14281.1"/>
    <property type="molecule type" value="Genomic_DNA"/>
</dbReference>
<protein>
    <recommendedName>
        <fullName evidence="2">Cupin type-1 domain-containing protein</fullName>
    </recommendedName>
</protein>
<dbReference type="Pfam" id="PF00190">
    <property type="entry name" value="Cupin_1"/>
    <property type="match status" value="1"/>
</dbReference>
<comment type="caution">
    <text evidence="3">The sequence shown here is derived from an EMBL/GenBank/DDBJ whole genome shotgun (WGS) entry which is preliminary data.</text>
</comment>
<keyword evidence="1" id="KW-1133">Transmembrane helix</keyword>
<dbReference type="Proteomes" id="UP001050691">
    <property type="component" value="Unassembled WGS sequence"/>
</dbReference>
<dbReference type="PANTHER" id="PTHR31238">
    <property type="entry name" value="GERMIN-LIKE PROTEIN SUBFAMILY 3 MEMBER 3"/>
    <property type="match status" value="1"/>
</dbReference>
<evidence type="ECO:0000313" key="3">
    <source>
        <dbReference type="EMBL" id="GJJ14281.1"/>
    </source>
</evidence>
<accession>A0AAV5AI13</accession>
<dbReference type="Gene3D" id="2.60.120.10">
    <property type="entry name" value="Jelly Rolls"/>
    <property type="match status" value="1"/>
</dbReference>
<evidence type="ECO:0000259" key="2">
    <source>
        <dbReference type="SMART" id="SM00835"/>
    </source>
</evidence>
<organism evidence="3 4">
    <name type="scientific">Clathrus columnatus</name>
    <dbReference type="NCBI Taxonomy" id="1419009"/>
    <lineage>
        <taxon>Eukaryota</taxon>
        <taxon>Fungi</taxon>
        <taxon>Dikarya</taxon>
        <taxon>Basidiomycota</taxon>
        <taxon>Agaricomycotina</taxon>
        <taxon>Agaricomycetes</taxon>
        <taxon>Phallomycetidae</taxon>
        <taxon>Phallales</taxon>
        <taxon>Clathraceae</taxon>
        <taxon>Clathrus</taxon>
    </lineage>
</organism>
<gene>
    <name evidence="3" type="ORF">Clacol_008545</name>
</gene>